<proteinExistence type="predicted"/>
<dbReference type="Proteomes" id="UP001165263">
    <property type="component" value="Unassembled WGS sequence"/>
</dbReference>
<reference evidence="1" key="1">
    <citation type="submission" date="2022-08" db="EMBL/GenBank/DDBJ databases">
        <title>Reclassification of Massilia species as members of the genera Telluria, Duganella, Pseudoduganella, Mokoshia gen. nov. and Zemynaea gen. nov. using orthogonal and non-orthogonal genome-based approaches.</title>
        <authorList>
            <person name="Bowman J.P."/>
        </authorList>
    </citation>
    <scope>NUCLEOTIDE SEQUENCE</scope>
    <source>
        <strain evidence="1">LMG 11547</strain>
    </source>
</reference>
<evidence type="ECO:0000313" key="2">
    <source>
        <dbReference type="Proteomes" id="UP001165263"/>
    </source>
</evidence>
<keyword evidence="2" id="KW-1185">Reference proteome</keyword>
<comment type="caution">
    <text evidence="1">The sequence shown here is derived from an EMBL/GenBank/DDBJ whole genome shotgun (WGS) entry which is preliminary data.</text>
</comment>
<organism evidence="1 2">
    <name type="scientific">Telluria mixta</name>
    <dbReference type="NCBI Taxonomy" id="34071"/>
    <lineage>
        <taxon>Bacteria</taxon>
        <taxon>Pseudomonadati</taxon>
        <taxon>Pseudomonadota</taxon>
        <taxon>Betaproteobacteria</taxon>
        <taxon>Burkholderiales</taxon>
        <taxon>Oxalobacteraceae</taxon>
        <taxon>Telluria group</taxon>
        <taxon>Telluria</taxon>
    </lineage>
</organism>
<dbReference type="RefSeq" id="WP_259447128.1">
    <property type="nucleotide sequence ID" value="NZ_CP119520.1"/>
</dbReference>
<accession>A0ABT2BRX0</accession>
<name>A0ABT2BRX0_9BURK</name>
<evidence type="ECO:0000313" key="1">
    <source>
        <dbReference type="EMBL" id="MCS0627867.1"/>
    </source>
</evidence>
<protein>
    <submittedName>
        <fullName evidence="1">Uncharacterized protein</fullName>
    </submittedName>
</protein>
<dbReference type="EMBL" id="JANUHC010000001">
    <property type="protein sequence ID" value="MCS0627867.1"/>
    <property type="molecule type" value="Genomic_DNA"/>
</dbReference>
<gene>
    <name evidence="1" type="ORF">NX786_00705</name>
</gene>
<sequence length="125" mass="14490">MIEADKYEYEKIPSDFPHPLSLGAVPGTQPKVLVREYEGKFYPLGCTPPEVYERWRDFEEVASLLAFEAQRSKTDNITLMSDIEMLSQYFEIVNQKSWISEDEAKWIIRRVGQILSWPVPMSVSA</sequence>